<dbReference type="Proteomes" id="UP000609651">
    <property type="component" value="Unassembled WGS sequence"/>
</dbReference>
<feature type="chain" id="PRO_5046993915" description="Cytochrome c domain-containing protein" evidence="5">
    <location>
        <begin position="24"/>
        <end position="1288"/>
    </location>
</feature>
<dbReference type="SMART" id="SM00282">
    <property type="entry name" value="LamG"/>
    <property type="match status" value="1"/>
</dbReference>
<dbReference type="NCBIfam" id="TIGR02603">
    <property type="entry name" value="CxxCH_TIGR02603"/>
    <property type="match status" value="1"/>
</dbReference>
<evidence type="ECO:0000256" key="4">
    <source>
        <dbReference type="PROSITE-ProRule" id="PRU00433"/>
    </source>
</evidence>
<dbReference type="Gene3D" id="1.10.760.10">
    <property type="entry name" value="Cytochrome c-like domain"/>
    <property type="match status" value="2"/>
</dbReference>
<dbReference type="RefSeq" id="WP_171187014.1">
    <property type="nucleotide sequence ID" value="NZ_WTPX01000067.1"/>
</dbReference>
<dbReference type="SUPFAM" id="SSF49899">
    <property type="entry name" value="Concanavalin A-like lectins/glucanases"/>
    <property type="match status" value="1"/>
</dbReference>
<gene>
    <name evidence="7" type="ORF">LzC2_22970</name>
</gene>
<keyword evidence="8" id="KW-1185">Reference proteome</keyword>
<keyword evidence="3 4" id="KW-0408">Iron</keyword>
<dbReference type="PANTHER" id="PTHR33546:SF1">
    <property type="entry name" value="LARGE, MULTIFUNCTIONAL SECRETED PROTEIN"/>
    <property type="match status" value="1"/>
</dbReference>
<dbReference type="Pfam" id="PF13385">
    <property type="entry name" value="Laminin_G_3"/>
    <property type="match status" value="1"/>
</dbReference>
<keyword evidence="5" id="KW-0732">Signal</keyword>
<dbReference type="PROSITE" id="PS51007">
    <property type="entry name" value="CYTC"/>
    <property type="match status" value="2"/>
</dbReference>
<dbReference type="InterPro" id="IPR009056">
    <property type="entry name" value="Cyt_c-like_dom"/>
</dbReference>
<dbReference type="InterPro" id="IPR001791">
    <property type="entry name" value="Laminin_G"/>
</dbReference>
<keyword evidence="1 4" id="KW-0349">Heme</keyword>
<dbReference type="EMBL" id="WTPX01000067">
    <property type="protein sequence ID" value="NNJ26216.1"/>
    <property type="molecule type" value="Genomic_DNA"/>
</dbReference>
<dbReference type="InterPro" id="IPR046476">
    <property type="entry name" value="DUF6797"/>
</dbReference>
<reference evidence="7 8" key="1">
    <citation type="journal article" date="2020" name="Syst. Appl. Microbiol.">
        <title>Alienimonas chondri sp. nov., a novel planctomycete isolated from the biofilm of the red alga Chondrus crispus.</title>
        <authorList>
            <person name="Vitorino I."/>
            <person name="Albuquerque L."/>
            <person name="Wiegand S."/>
            <person name="Kallscheuer N."/>
            <person name="da Costa M.S."/>
            <person name="Lobo-da-Cunha A."/>
            <person name="Jogler C."/>
            <person name="Lage O.M."/>
        </authorList>
    </citation>
    <scope>NUCLEOTIDE SEQUENCE [LARGE SCALE GENOMIC DNA]</scope>
    <source>
        <strain evidence="7 8">LzC2</strain>
    </source>
</reference>
<accession>A0ABX1VE13</accession>
<feature type="signal peptide" evidence="5">
    <location>
        <begin position="1"/>
        <end position="23"/>
    </location>
</feature>
<evidence type="ECO:0000259" key="6">
    <source>
        <dbReference type="PROSITE" id="PS51007"/>
    </source>
</evidence>
<evidence type="ECO:0000256" key="1">
    <source>
        <dbReference type="ARBA" id="ARBA00022617"/>
    </source>
</evidence>
<evidence type="ECO:0000313" key="8">
    <source>
        <dbReference type="Proteomes" id="UP000609651"/>
    </source>
</evidence>
<feature type="domain" description="Cytochrome c" evidence="6">
    <location>
        <begin position="46"/>
        <end position="185"/>
    </location>
</feature>
<dbReference type="SUPFAM" id="SSF46626">
    <property type="entry name" value="Cytochrome c"/>
    <property type="match status" value="2"/>
</dbReference>
<dbReference type="Gene3D" id="2.120.10.30">
    <property type="entry name" value="TolB, C-terminal domain"/>
    <property type="match status" value="1"/>
</dbReference>
<dbReference type="InterPro" id="IPR036909">
    <property type="entry name" value="Cyt_c-like_dom_sf"/>
</dbReference>
<dbReference type="PANTHER" id="PTHR33546">
    <property type="entry name" value="LARGE, MULTIFUNCTIONAL SECRETED PROTEIN-RELATED"/>
    <property type="match status" value="1"/>
</dbReference>
<dbReference type="InterPro" id="IPR011042">
    <property type="entry name" value="6-blade_b-propeller_TolB-like"/>
</dbReference>
<evidence type="ECO:0000256" key="5">
    <source>
        <dbReference type="SAM" id="SignalP"/>
    </source>
</evidence>
<dbReference type="Gene3D" id="2.60.120.200">
    <property type="match status" value="1"/>
</dbReference>
<dbReference type="CDD" id="cd00110">
    <property type="entry name" value="LamG"/>
    <property type="match status" value="1"/>
</dbReference>
<evidence type="ECO:0000256" key="3">
    <source>
        <dbReference type="ARBA" id="ARBA00023004"/>
    </source>
</evidence>
<dbReference type="InterPro" id="IPR013427">
    <property type="entry name" value="Haem-bd_dom_put"/>
</dbReference>
<proteinExistence type="predicted"/>
<keyword evidence="2 4" id="KW-0479">Metal-binding</keyword>
<protein>
    <recommendedName>
        <fullName evidence="6">Cytochrome c domain-containing protein</fullName>
    </recommendedName>
</protein>
<evidence type="ECO:0000256" key="2">
    <source>
        <dbReference type="ARBA" id="ARBA00022723"/>
    </source>
</evidence>
<dbReference type="Pfam" id="PF13442">
    <property type="entry name" value="Cytochrome_CBB3"/>
    <property type="match status" value="1"/>
</dbReference>
<organism evidence="7 8">
    <name type="scientific">Alienimonas chondri</name>
    <dbReference type="NCBI Taxonomy" id="2681879"/>
    <lineage>
        <taxon>Bacteria</taxon>
        <taxon>Pseudomonadati</taxon>
        <taxon>Planctomycetota</taxon>
        <taxon>Planctomycetia</taxon>
        <taxon>Planctomycetales</taxon>
        <taxon>Planctomycetaceae</taxon>
        <taxon>Alienimonas</taxon>
    </lineage>
</organism>
<feature type="domain" description="Cytochrome c" evidence="6">
    <location>
        <begin position="226"/>
        <end position="305"/>
    </location>
</feature>
<name>A0ABX1VE13_9PLAN</name>
<evidence type="ECO:0000313" key="7">
    <source>
        <dbReference type="EMBL" id="NNJ26216.1"/>
    </source>
</evidence>
<dbReference type="Pfam" id="PF20601">
    <property type="entry name" value="DUF6797"/>
    <property type="match status" value="1"/>
</dbReference>
<dbReference type="SUPFAM" id="SSF63829">
    <property type="entry name" value="Calcium-dependent phosphotriesterase"/>
    <property type="match status" value="1"/>
</dbReference>
<sequence>MNRPSLLCLHLSAFALMPMSLSAQTLEERLLAEPAAKLVADARRDGDAVRGAIVFFQPFMSCRKCHDADDQHSQLGPDLTRWEKPASDVQLVDAILRPSKEIRKGYESLTALTEDGKAVVGLVVENGERIVLRDPSRPGTLHRFERDRLEAVEENASSLMPQSLVNQLSSRQQFLDLIRYLIEIRDGGSLTARNLRPAPHLYAARPLPDYEKNIDHAGMIAGLGRDNFERGEAIYNRMCVNCHGTHDEAGSLPTSLRFAAGKFKNGADPFTMYQTLTRGFGMMQPQTWMAPQQKYDVIHYIRQAYLKDRNPSQYFPVEEKWLASLPAGDSRGPDPQNVEDWVTMDYGRTLINTYEVGDDGSNFAYKGIAVRLDEGPGGVSRGRHWMIFDHDTMRMAAAWTGDKFIDWKGIHFNGQHNVHPRIVGDVQAENKTGPGWAEPATGSWEDQRVVGRDGRLYGPLPRKWARYEGMYYHGDQTVISYHVGATPILERPKLLTESPQPVYAREIHFGPRDQALTLQVAQLGDSADHLSKLAPDTVLLGPEHAPAAGRDTGALRFDGASYAQLDPADDFDMTTKSFTIKARLKTRKGGSLFAKTDGGAAWMPDGKVLFVRGGRLVYDIGWVGEVQSEQRVADGRWHDVAITWDHQSGQVTNYIDGEEDAKGVLRPKAEQDDQLVRLGFCASDFPLPRSYFDGEIASIQFFAEKLPASQIASGAGAAKPAADWNVAAAKNGMVKNLAADRHHAAVLQGKPASRGSGPFLVAGVKEELADLKWSDHHGALRLTVPEGDQPLSLTLWFASVDSAADAAMVRQTVAGTADGDDVNSLLDGGPSRWPEQLTTQPTVGSDDGPFAVDVLTRPAANPWHARVRLSGFDFFADGDAAAVSSWDGDVWKVSGIDSLGGQLQWKRIATGLFQPLGVRIVDGDIYVTCRDQLVILRDKNGDGETDYFESFNNDHQVTEHFHEFAMGLQTDDDGNFYYAKSARHALTALVPHHGTLLRVSRDGGRTDIVANGFRAANGVCVNPDGSFIVTDQEGHWNPKNRINWVREGGFYGNMFGYHDVQDDSDSAMSQPLCWITNSFDRSPAELLWVPKDCWGPLGGSLLNLSYGYGKVFVVPHEEVDGQMQGGMCELPMPQFPTGLVRGRFHPTNGHLYTCGMFAWAGSQQQPGGFYRIRATGEPMHMPVGLSAKKGTIEISLTDAVSRESAENPDSYDVNAWDLKRTANYGSKHYDQRQWKVSKATLSDDGKTITLRIPRVAPTWGMEIRCFLETTDGNKVERRIHNTIHQLRD</sequence>
<comment type="caution">
    <text evidence="7">The sequence shown here is derived from an EMBL/GenBank/DDBJ whole genome shotgun (WGS) entry which is preliminary data.</text>
</comment>
<dbReference type="InterPro" id="IPR013320">
    <property type="entry name" value="ConA-like_dom_sf"/>
</dbReference>